<keyword evidence="4 8" id="KW-0560">Oxidoreductase</keyword>
<dbReference type="InterPro" id="IPR012798">
    <property type="entry name" value="Cbl_synth_CobG-like"/>
</dbReference>
<dbReference type="SUPFAM" id="SSF55124">
    <property type="entry name" value="Nitrite/Sulfite reductase N-terminal domain-like"/>
    <property type="match status" value="2"/>
</dbReference>
<reference evidence="9" key="1">
    <citation type="submission" date="2023-07" db="EMBL/GenBank/DDBJ databases">
        <title>30 novel species of actinomycetes from the DSMZ collection.</title>
        <authorList>
            <person name="Nouioui I."/>
        </authorList>
    </citation>
    <scope>NUCLEOTIDE SEQUENCE [LARGE SCALE GENOMIC DNA]</scope>
    <source>
        <strain evidence="9">DSM 44399</strain>
    </source>
</reference>
<evidence type="ECO:0000259" key="7">
    <source>
        <dbReference type="Pfam" id="PF03460"/>
    </source>
</evidence>
<dbReference type="GO" id="GO:0043818">
    <property type="term" value="F:precorrin-3B synthase activity"/>
    <property type="evidence" value="ECO:0007669"/>
    <property type="project" value="UniProtKB-EC"/>
</dbReference>
<keyword evidence="1" id="KW-0004">4Fe-4S</keyword>
<evidence type="ECO:0000256" key="6">
    <source>
        <dbReference type="ARBA" id="ARBA00023014"/>
    </source>
</evidence>
<dbReference type="InterPro" id="IPR045854">
    <property type="entry name" value="NO2/SO3_Rdtase_4Fe4S_sf"/>
</dbReference>
<keyword evidence="9" id="KW-1185">Reference proteome</keyword>
<evidence type="ECO:0000256" key="3">
    <source>
        <dbReference type="ARBA" id="ARBA00022723"/>
    </source>
</evidence>
<keyword evidence="6" id="KW-0411">Iron-sulfur</keyword>
<dbReference type="Gene3D" id="3.30.413.10">
    <property type="entry name" value="Sulfite Reductase Hemoprotein, domain 1"/>
    <property type="match status" value="1"/>
</dbReference>
<evidence type="ECO:0000256" key="2">
    <source>
        <dbReference type="ARBA" id="ARBA00022617"/>
    </source>
</evidence>
<dbReference type="Gene3D" id="3.90.480.10">
    <property type="entry name" value="Sulfite Reductase Hemoprotein,Domain 2"/>
    <property type="match status" value="1"/>
</dbReference>
<protein>
    <submittedName>
        <fullName evidence="8">Precorrin-3B synthase</fullName>
        <ecNumber evidence="8">1.14.13.83</ecNumber>
    </submittedName>
</protein>
<dbReference type="NCBIfam" id="TIGR02435">
    <property type="entry name" value="CobG"/>
    <property type="match status" value="1"/>
</dbReference>
<comment type="caution">
    <text evidence="8">The sequence shown here is derived from an EMBL/GenBank/DDBJ whole genome shotgun (WGS) entry which is preliminary data.</text>
</comment>
<dbReference type="InterPro" id="IPR036136">
    <property type="entry name" value="Nit/Sulf_reduc_fer-like_dom_sf"/>
</dbReference>
<dbReference type="InterPro" id="IPR051329">
    <property type="entry name" value="NIR_SIR_4Fe-4S"/>
</dbReference>
<sequence>MSSQPLTERASAQDSCPGALQVHQAADGGLARVRVPAGVLTAGQWQALIAASAELGGGNLDLTSRGNVQLRGLRPDAETALATRLASADLLPSLTHERVRNLLASPLTGRDRVGLADIRPLIGELDRALCERPVLAELSGRFLFALDDGRGDVAGLGADITLIATGAHTATLSLAGIPVRSVSLSDAVTTMLASAEAFLRLRAVEGSNAWRVAELDDGPARIATALVGSGPGAGVGPEAPAPGVPADPSAAPCPIGLISQRDGSTALVVGIPLGRLLPGQAASLSGHDLVLTPWRSIVVPDLSGAEAAMLSASAGAVGLIVDRSSPWLGVTACTGRPGCAKALADVHADATLVHGTGSAGVRETGAGPAVHWVGCERRCGTPAGNVLTIVATASGYRLDGATGTVESASASTWSTHTASTILDELQAIR</sequence>
<name>A0ABU2JC71_9ACTN</name>
<dbReference type="InterPro" id="IPR005117">
    <property type="entry name" value="NiRdtase/SiRdtase_haem-b_fer"/>
</dbReference>
<evidence type="ECO:0000256" key="5">
    <source>
        <dbReference type="ARBA" id="ARBA00023004"/>
    </source>
</evidence>
<dbReference type="PANTHER" id="PTHR32439">
    <property type="entry name" value="FERREDOXIN--NITRITE REDUCTASE, CHLOROPLASTIC"/>
    <property type="match status" value="1"/>
</dbReference>
<dbReference type="RefSeq" id="WP_311423507.1">
    <property type="nucleotide sequence ID" value="NZ_JAVREH010000017.1"/>
</dbReference>
<dbReference type="Pfam" id="PF03460">
    <property type="entry name" value="NIR_SIR_ferr"/>
    <property type="match status" value="1"/>
</dbReference>
<evidence type="ECO:0000313" key="9">
    <source>
        <dbReference type="Proteomes" id="UP001183176"/>
    </source>
</evidence>
<evidence type="ECO:0000313" key="8">
    <source>
        <dbReference type="EMBL" id="MDT0262356.1"/>
    </source>
</evidence>
<keyword evidence="3" id="KW-0479">Metal-binding</keyword>
<keyword evidence="2" id="KW-0349">Heme</keyword>
<accession>A0ABU2JC71</accession>
<gene>
    <name evidence="8" type="primary">cobG</name>
    <name evidence="8" type="ORF">RM423_13245</name>
</gene>
<organism evidence="8 9">
    <name type="scientific">Jatrophihabitans lederbergiae</name>
    <dbReference type="NCBI Taxonomy" id="3075547"/>
    <lineage>
        <taxon>Bacteria</taxon>
        <taxon>Bacillati</taxon>
        <taxon>Actinomycetota</taxon>
        <taxon>Actinomycetes</taxon>
        <taxon>Jatrophihabitantales</taxon>
        <taxon>Jatrophihabitantaceae</taxon>
        <taxon>Jatrophihabitans</taxon>
    </lineage>
</organism>
<evidence type="ECO:0000256" key="1">
    <source>
        <dbReference type="ARBA" id="ARBA00022485"/>
    </source>
</evidence>
<dbReference type="Proteomes" id="UP001183176">
    <property type="component" value="Unassembled WGS sequence"/>
</dbReference>
<evidence type="ECO:0000256" key="4">
    <source>
        <dbReference type="ARBA" id="ARBA00023002"/>
    </source>
</evidence>
<dbReference type="EC" id="1.14.13.83" evidence="8"/>
<keyword evidence="5" id="KW-0408">Iron</keyword>
<dbReference type="EMBL" id="JAVREH010000017">
    <property type="protein sequence ID" value="MDT0262356.1"/>
    <property type="molecule type" value="Genomic_DNA"/>
</dbReference>
<proteinExistence type="predicted"/>
<dbReference type="SUPFAM" id="SSF56014">
    <property type="entry name" value="Nitrite and sulphite reductase 4Fe-4S domain-like"/>
    <property type="match status" value="2"/>
</dbReference>
<dbReference type="PANTHER" id="PTHR32439:SF9">
    <property type="entry name" value="BLR3264 PROTEIN"/>
    <property type="match status" value="1"/>
</dbReference>
<feature type="domain" description="Nitrite/Sulfite reductase ferredoxin-like" evidence="7">
    <location>
        <begin position="26"/>
        <end position="87"/>
    </location>
</feature>